<dbReference type="FunFam" id="1.10.405.10:FF:000003">
    <property type="entry name" value="Rab proteins geranylgeranyltransferase component A"/>
    <property type="match status" value="1"/>
</dbReference>
<dbReference type="EMBL" id="HBUF01074047">
    <property type="protein sequence ID" value="CAG6630530.1"/>
    <property type="molecule type" value="Transcribed_RNA"/>
</dbReference>
<dbReference type="PANTHER" id="PTHR11787">
    <property type="entry name" value="RAB GDP-DISSOCIATION INHIBITOR"/>
    <property type="match status" value="1"/>
</dbReference>
<dbReference type="SUPFAM" id="SSF51905">
    <property type="entry name" value="FAD/NAD(P)-binding domain"/>
    <property type="match status" value="1"/>
</dbReference>
<sequence length="626" mass="69304">MIFQNVVVCNLSSMTPLINKLIGGRRRKTRDNCWRTKNHTQLYLVIPVIRWTDNFPFDSSEIGRFSCVGFFSFPFVHFKLFIMGDDDFPSEYDVIVVGTGMAESIVAAAAARIGKKVLHLDGNDYYGGMWASFNLECLQKWLDECRTTPVEQPLTNETASLAGPGENVISIGSPFSTVSNIEEEWFVPETPPEVAPTGEGGDAPATPPVWSKAHLISLNRKFNLDLAPKLLFARGSLVELLISSNIARYAEFRSVTRVLTWIDDKLEFVPCSRSDVFKTKDVSIVEKRLLMKLLSICVEYKEDNNEFAGFEDKKFIDYLKSKELTDNLMHYVLYAIAMSSTSTPCMEAVDRTKRFLASLGRYGNTPFLHPMYGSGELPQCFCRLCAVYGGVYHLKRAADGVLIDGGETCKGIVSTKQRLGTKHLVIGVPNAPSSFLKSIPKKGMSRGMFITDRSILTSEKESLSLLQFPASNPITIIELGPSTHACPSGLFVVHMTCKQELTAKEDLKTTVEKLLNCAPYDGVTKTDGSDTRAQVLYALYFNVPDTSHCDLSSSVPQNVHLCSGPDLDLDFDFAVNQAKEIFTKMYPGEEFLPRAPDADEIVTDDNAEVGPAFEADTSDTTAETGP</sequence>
<comment type="similarity">
    <text evidence="2 5">Belongs to the Rab GDI family.</text>
</comment>
<dbReference type="GO" id="GO:0005096">
    <property type="term" value="F:GTPase activator activity"/>
    <property type="evidence" value="ECO:0007669"/>
    <property type="project" value="UniProtKB-UniRule"/>
</dbReference>
<evidence type="ECO:0000256" key="5">
    <source>
        <dbReference type="PIRNR" id="PIRNR016550"/>
    </source>
</evidence>
<dbReference type="SUPFAM" id="SSF54373">
    <property type="entry name" value="FAD-linked reductases, C-terminal domain"/>
    <property type="match status" value="1"/>
</dbReference>
<dbReference type="GO" id="GO:0016740">
    <property type="term" value="F:transferase activity"/>
    <property type="evidence" value="ECO:0007669"/>
    <property type="project" value="UniProtKB-KW"/>
</dbReference>
<dbReference type="GO" id="GO:0016192">
    <property type="term" value="P:vesicle-mediated transport"/>
    <property type="evidence" value="ECO:0007669"/>
    <property type="project" value="TreeGrafter"/>
</dbReference>
<evidence type="ECO:0000259" key="6">
    <source>
        <dbReference type="Pfam" id="PF22603"/>
    </source>
</evidence>
<proteinExistence type="inferred from homology"/>
<keyword evidence="3 5" id="KW-0343">GTPase activation</keyword>
<dbReference type="GO" id="GO:0007264">
    <property type="term" value="P:small GTPase-mediated signal transduction"/>
    <property type="evidence" value="ECO:0007669"/>
    <property type="project" value="UniProtKB-UniRule"/>
</dbReference>
<protein>
    <recommendedName>
        <fullName evidence="5">Rab proteins geranylgeranyltransferase component A</fullName>
    </recommendedName>
</protein>
<name>A0A8D8VR28_9HEMI</name>
<dbReference type="Gene3D" id="3.30.519.10">
    <property type="entry name" value="Guanine Nucleotide Dissociation Inhibitor, domain 2"/>
    <property type="match status" value="1"/>
</dbReference>
<dbReference type="InterPro" id="IPR036188">
    <property type="entry name" value="FAD/NAD-bd_sf"/>
</dbReference>
<dbReference type="Pfam" id="PF22603">
    <property type="entry name" value="RAE1_2_domI_C"/>
    <property type="match status" value="1"/>
</dbReference>
<organism evidence="7">
    <name type="scientific">Cacopsylla melanoneura</name>
    <dbReference type="NCBI Taxonomy" id="428564"/>
    <lineage>
        <taxon>Eukaryota</taxon>
        <taxon>Metazoa</taxon>
        <taxon>Ecdysozoa</taxon>
        <taxon>Arthropoda</taxon>
        <taxon>Hexapoda</taxon>
        <taxon>Insecta</taxon>
        <taxon>Pterygota</taxon>
        <taxon>Neoptera</taxon>
        <taxon>Paraneoptera</taxon>
        <taxon>Hemiptera</taxon>
        <taxon>Sternorrhyncha</taxon>
        <taxon>Psylloidea</taxon>
        <taxon>Psyllidae</taxon>
        <taxon>Psyllinae</taxon>
        <taxon>Cacopsylla</taxon>
    </lineage>
</organism>
<dbReference type="GO" id="GO:0005829">
    <property type="term" value="C:cytosol"/>
    <property type="evidence" value="ECO:0007669"/>
    <property type="project" value="UniProtKB-SubCell"/>
</dbReference>
<evidence type="ECO:0000256" key="4">
    <source>
        <dbReference type="ARBA" id="ARBA00022490"/>
    </source>
</evidence>
<dbReference type="Gene3D" id="3.50.50.60">
    <property type="entry name" value="FAD/NAD(P)-binding domain"/>
    <property type="match status" value="1"/>
</dbReference>
<reference evidence="7" key="1">
    <citation type="submission" date="2021-05" db="EMBL/GenBank/DDBJ databases">
        <authorList>
            <person name="Alioto T."/>
            <person name="Alioto T."/>
            <person name="Gomez Garrido J."/>
        </authorList>
    </citation>
    <scope>NUCLEOTIDE SEQUENCE</scope>
</reference>
<keyword evidence="7" id="KW-0808">Transferase</keyword>
<dbReference type="InterPro" id="IPR054420">
    <property type="entry name" value="RAE1_2_domI_C"/>
</dbReference>
<dbReference type="GO" id="GO:0006886">
    <property type="term" value="P:intracellular protein transport"/>
    <property type="evidence" value="ECO:0007669"/>
    <property type="project" value="InterPro"/>
</dbReference>
<evidence type="ECO:0000313" key="7">
    <source>
        <dbReference type="EMBL" id="CAG6630530.1"/>
    </source>
</evidence>
<dbReference type="GO" id="GO:0005092">
    <property type="term" value="F:GDP-dissociation inhibitor activity"/>
    <property type="evidence" value="ECO:0007669"/>
    <property type="project" value="InterPro"/>
</dbReference>
<dbReference type="GO" id="GO:0005634">
    <property type="term" value="C:nucleus"/>
    <property type="evidence" value="ECO:0007669"/>
    <property type="project" value="TreeGrafter"/>
</dbReference>
<feature type="domain" description="RAE1/2" evidence="6">
    <location>
        <begin position="444"/>
        <end position="566"/>
    </location>
</feature>
<accession>A0A8D8VR28</accession>
<evidence type="ECO:0000256" key="3">
    <source>
        <dbReference type="ARBA" id="ARBA00022468"/>
    </source>
</evidence>
<dbReference type="PIRSF" id="PIRSF016550">
    <property type="entry name" value="Rab_ger_ger_transf_A_euk"/>
    <property type="match status" value="1"/>
</dbReference>
<comment type="function">
    <text evidence="5">Substrate-binding subunit (component A) of the Rab geranylgeranyltransferase (GGTase) complex. Binds unprenylated Rab proteins and presents the substrate peptide to the catalytic component B. The component A is thought to be regenerated by transferring its prenylated Rab back to the donor membrane.</text>
</comment>
<dbReference type="Pfam" id="PF00996">
    <property type="entry name" value="GDI"/>
    <property type="match status" value="2"/>
</dbReference>
<dbReference type="Gene3D" id="1.10.405.10">
    <property type="entry name" value="Guanine Nucleotide Dissociation Inhibitor, domain 1"/>
    <property type="match status" value="1"/>
</dbReference>
<evidence type="ECO:0000256" key="2">
    <source>
        <dbReference type="ARBA" id="ARBA00005593"/>
    </source>
</evidence>
<dbReference type="PRINTS" id="PR00891">
    <property type="entry name" value="RABGDIREP"/>
</dbReference>
<dbReference type="InterPro" id="IPR001738">
    <property type="entry name" value="Rab_escort"/>
</dbReference>
<dbReference type="InterPro" id="IPR018203">
    <property type="entry name" value="GDP_dissociation_inhibitor"/>
</dbReference>
<dbReference type="PANTHER" id="PTHR11787:SF4">
    <property type="entry name" value="CHM, RAB ESCORT PROTEIN 1"/>
    <property type="match status" value="1"/>
</dbReference>
<dbReference type="AlphaFoldDB" id="A0A8D8VR28"/>
<comment type="subcellular location">
    <subcellularLocation>
        <location evidence="1">Cytoplasm</location>
        <location evidence="1">Cytosol</location>
    </subcellularLocation>
</comment>
<dbReference type="GO" id="GO:0005968">
    <property type="term" value="C:Rab-protein geranylgeranyltransferase complex"/>
    <property type="evidence" value="ECO:0007669"/>
    <property type="project" value="UniProtKB-UniRule"/>
</dbReference>
<keyword evidence="4 5" id="KW-0963">Cytoplasm</keyword>
<evidence type="ECO:0000256" key="1">
    <source>
        <dbReference type="ARBA" id="ARBA00004514"/>
    </source>
</evidence>